<evidence type="ECO:0000313" key="2">
    <source>
        <dbReference type="EMBL" id="QRW26699.1"/>
    </source>
</evidence>
<reference evidence="2" key="1">
    <citation type="submission" date="2020-05" db="EMBL/GenBank/DDBJ databases">
        <title>Evolutionary and genomic comparisons of hybrid uninucleate and nonhybrid Rhizoctonia fungi.</title>
        <authorList>
            <person name="Li C."/>
            <person name="Chen X."/>
        </authorList>
    </citation>
    <scope>NUCLEOTIDE SEQUENCE</scope>
    <source>
        <strain evidence="2">AG-1 IA</strain>
    </source>
</reference>
<feature type="region of interest" description="Disordered" evidence="1">
    <location>
        <begin position="664"/>
        <end position="703"/>
    </location>
</feature>
<evidence type="ECO:0000313" key="3">
    <source>
        <dbReference type="Proteomes" id="UP000650533"/>
    </source>
</evidence>
<feature type="region of interest" description="Disordered" evidence="1">
    <location>
        <begin position="523"/>
        <end position="567"/>
    </location>
</feature>
<protein>
    <submittedName>
        <fullName evidence="2">Uncharacterized protein</fullName>
    </submittedName>
</protein>
<dbReference type="GeneID" id="67023576"/>
<proteinExistence type="predicted"/>
<dbReference type="EMBL" id="CP059673">
    <property type="protein sequence ID" value="QRW26699.1"/>
    <property type="molecule type" value="Genomic_DNA"/>
</dbReference>
<accession>A0A8H8T2B3</accession>
<name>A0A8H8T2B3_9AGAM</name>
<dbReference type="KEGG" id="rsx:RhiXN_01294"/>
<gene>
    <name evidence="2" type="ORF">RhiXN_01294</name>
</gene>
<sequence length="703" mass="78513">MTSTSNKNATELAAANVQKATLIGTFTVFLSQTHNHPDQRALDQSWVDTLVERIGTPEILNQALHPISVILNDGSSDHVLYDLLQKHGINSTPELPQDLSVLVFAGQHCLAMLSQLGLGGPEDMWWHAKVYKKELEQNHPAEFLTMMHESNSPQLMKHSSDLELFMAVRKLRKLLKSGTINEEKFLQNCCMLLGGLEDRTNRAICNLTRNHELMDAISDSLACVHIAATFSAGSWMRLTTGRLYMVAAGLVHEMLAQVDLLTEGMSDVPKDALTLPPRSCQMSKLKVTKGGQKRQAHAWDALPGGRSGALKRVRACPTNFVTHLNPRKDDPWTFPDMVILPSCLGSKIVEEELKLMQTVITHMINMITTKDEFTLFTKGTSETIENTTDHPAGVIAQFLLKKHGDEANARGYERKVMQRVWSSRETLHTDLQKHKMLELEDASQEKYQQLLNSSKAWWTVMRLFKVKHLHTKFELLVPKEFGDRQESGTLGVSSQKQQRLRANKTPGVVAVVAVRQDTFEANLQESDVDDMEDSSYHEQSNHGHTTMPSLEDHSGDQGQVTGSHGGYDQIEDVEVDHDIEGVDTHQDASEDGGDNEADARLQQGGDWELDKSILKVIASAESMTKEESRGLAELLDQITASHRDGDMQYLVDALLAKGKHVSTKLKKVHEHEYNSVSEDEDRGDGQGSVAEEEEREEGHMEEA</sequence>
<organism evidence="2 3">
    <name type="scientific">Rhizoctonia solani</name>
    <dbReference type="NCBI Taxonomy" id="456999"/>
    <lineage>
        <taxon>Eukaryota</taxon>
        <taxon>Fungi</taxon>
        <taxon>Dikarya</taxon>
        <taxon>Basidiomycota</taxon>
        <taxon>Agaricomycotina</taxon>
        <taxon>Agaricomycetes</taxon>
        <taxon>Cantharellales</taxon>
        <taxon>Ceratobasidiaceae</taxon>
        <taxon>Rhizoctonia</taxon>
    </lineage>
</organism>
<dbReference type="RefSeq" id="XP_043186936.1">
    <property type="nucleotide sequence ID" value="XM_043321113.1"/>
</dbReference>
<dbReference type="AlphaFoldDB" id="A0A8H8T2B3"/>
<dbReference type="Proteomes" id="UP000650533">
    <property type="component" value="Chromosome 16"/>
</dbReference>
<evidence type="ECO:0000256" key="1">
    <source>
        <dbReference type="SAM" id="MobiDB-lite"/>
    </source>
</evidence>
<feature type="region of interest" description="Disordered" evidence="1">
    <location>
        <begin position="584"/>
        <end position="604"/>
    </location>
</feature>